<dbReference type="OrthoDB" id="539398at2759"/>
<dbReference type="SUPFAM" id="SSF50475">
    <property type="entry name" value="FMN-binding split barrel"/>
    <property type="match status" value="1"/>
</dbReference>
<dbReference type="PANTHER" id="PTHR39336:SF3">
    <property type="entry name" value="PYRIDOXAMINE PHOSPHATE OXIDASE"/>
    <property type="match status" value="1"/>
</dbReference>
<reference evidence="2 3" key="1">
    <citation type="journal article" date="2020" name="ISME J.">
        <title>Uncovering the hidden diversity of litter-decomposition mechanisms in mushroom-forming fungi.</title>
        <authorList>
            <person name="Floudas D."/>
            <person name="Bentzer J."/>
            <person name="Ahren D."/>
            <person name="Johansson T."/>
            <person name="Persson P."/>
            <person name="Tunlid A."/>
        </authorList>
    </citation>
    <scope>NUCLEOTIDE SEQUENCE [LARGE SCALE GENOMIC DNA]</scope>
    <source>
        <strain evidence="2 3">CBS 101986</strain>
    </source>
</reference>
<dbReference type="InterPro" id="IPR012349">
    <property type="entry name" value="Split_barrel_FMN-bd"/>
</dbReference>
<dbReference type="Pfam" id="PF01243">
    <property type="entry name" value="PNPOx_N"/>
    <property type="match status" value="1"/>
</dbReference>
<evidence type="ECO:0000313" key="3">
    <source>
        <dbReference type="Proteomes" id="UP000567179"/>
    </source>
</evidence>
<dbReference type="Proteomes" id="UP000567179">
    <property type="component" value="Unassembled WGS sequence"/>
</dbReference>
<dbReference type="PANTHER" id="PTHR39336">
    <property type="entry name" value="PYRIDOXAMINE PHOSPHATE OXIDASE FAMILY PROTEIN (AFU_ORTHOLOGUE AFUA_6G11440)"/>
    <property type="match status" value="1"/>
</dbReference>
<dbReference type="AlphaFoldDB" id="A0A8H5B2T2"/>
<gene>
    <name evidence="2" type="ORF">D9619_007195</name>
</gene>
<accession>A0A8H5B2T2</accession>
<evidence type="ECO:0000313" key="2">
    <source>
        <dbReference type="EMBL" id="KAF5315271.1"/>
    </source>
</evidence>
<dbReference type="InterPro" id="IPR011576">
    <property type="entry name" value="Pyridox_Oxase_N"/>
</dbReference>
<dbReference type="EMBL" id="JAACJJ010000043">
    <property type="protein sequence ID" value="KAF5315271.1"/>
    <property type="molecule type" value="Genomic_DNA"/>
</dbReference>
<sequence length="306" mass="34246">MIRTSAWRQRGSRDLPKHNTVLPGDHDNAFFWRSRARSNMGKFFDEIPQHVIPWIKKQRMFWVATAPLSEQGHVNVSPKGFEGTFHIVDNNKVWYEDMSGSGIETISHLRENGRMTIMFCAFEGAPQTVRLFGTGTFHEYDSPEYNTLIPMERRSPGSRAVIILDIHKVGTSCGFSIPFYTFKENRTVLHNMAVKKENEDIKAASCSPGENDSDVAYPEGGLKHYWKHHSVESIDGLPALSEAFNSPKVFNVYTPEKKATWKGTSNGSSNNSSAPTFFDTKLLTGVAIGAAATAAASLTWIRFNAH</sequence>
<proteinExistence type="predicted"/>
<dbReference type="Gene3D" id="2.30.110.10">
    <property type="entry name" value="Electron Transport, Fmn-binding Protein, Chain A"/>
    <property type="match status" value="1"/>
</dbReference>
<keyword evidence="3" id="KW-1185">Reference proteome</keyword>
<comment type="caution">
    <text evidence="2">The sequence shown here is derived from an EMBL/GenBank/DDBJ whole genome shotgun (WGS) entry which is preliminary data.</text>
</comment>
<protein>
    <recommendedName>
        <fullName evidence="1">Pyridoxamine 5'-phosphate oxidase N-terminal domain-containing protein</fullName>
    </recommendedName>
</protein>
<evidence type="ECO:0000259" key="1">
    <source>
        <dbReference type="Pfam" id="PF01243"/>
    </source>
</evidence>
<name>A0A8H5B2T2_9AGAR</name>
<organism evidence="2 3">
    <name type="scientific">Psilocybe cf. subviscida</name>
    <dbReference type="NCBI Taxonomy" id="2480587"/>
    <lineage>
        <taxon>Eukaryota</taxon>
        <taxon>Fungi</taxon>
        <taxon>Dikarya</taxon>
        <taxon>Basidiomycota</taxon>
        <taxon>Agaricomycotina</taxon>
        <taxon>Agaricomycetes</taxon>
        <taxon>Agaricomycetidae</taxon>
        <taxon>Agaricales</taxon>
        <taxon>Agaricineae</taxon>
        <taxon>Strophariaceae</taxon>
        <taxon>Psilocybe</taxon>
    </lineage>
</organism>
<feature type="domain" description="Pyridoxamine 5'-phosphate oxidase N-terminal" evidence="1">
    <location>
        <begin position="51"/>
        <end position="172"/>
    </location>
</feature>